<feature type="domain" description="F-box" evidence="2">
    <location>
        <begin position="34"/>
        <end position="81"/>
    </location>
</feature>
<keyword evidence="3" id="KW-1185">Reference proteome</keyword>
<dbReference type="InterPro" id="IPR015943">
    <property type="entry name" value="WD40/YVTN_repeat-like_dom_sf"/>
</dbReference>
<dbReference type="InterPro" id="IPR036322">
    <property type="entry name" value="WD40_repeat_dom_sf"/>
</dbReference>
<dbReference type="Pfam" id="PF00400">
    <property type="entry name" value="WD40"/>
    <property type="match status" value="3"/>
</dbReference>
<dbReference type="InterPro" id="IPR001680">
    <property type="entry name" value="WD40_rpt"/>
</dbReference>
<dbReference type="PROSITE" id="PS50294">
    <property type="entry name" value="WD_REPEATS_REGION"/>
    <property type="match status" value="1"/>
</dbReference>
<sequence>MRIQGCVAHETKTTKMCDENESCTRIGTDQTNPQLSLSDLPVEIFLHICSFLDASTLVHGLSLVCKQFHQILNNNSLWKVRITKIWPDTGYPVLPPVEEDELFWKLSCVALEKQTSLWRNENVTMQKLSFDNVQYSTIDGLLLMQDGNICISGARDRSLVCWKLPAKENETETFTSIEFAHNGWIWDLAAIDNTVYSCSWDQSVKAWTLTSTGLVHFKTYEMIVGGALLCVASCPELGLFATGSFCKTILVFDSRLCKPIISYQPHKRAVIKLAMSSHFILSASEDRTVSVWDQRAGRIMKNVTISQESFPMSMCMQRDMIYVGDGSAKLHVLDPRNDFKRVKCYTTEHEKGINGVHSTPGCLITSSMDQTVRISSPTDPPQHLTTLNSTYGEIANTDYLNDVLAVSGTEGIEIWRPRSQIQYA</sequence>
<name>A0A6J3K7C8_9HYME</name>
<gene>
    <name evidence="4" type="primary">LOC117232895</name>
</gene>
<dbReference type="GeneID" id="117232895"/>
<dbReference type="SMART" id="SM00256">
    <property type="entry name" value="FBOX"/>
    <property type="match status" value="1"/>
</dbReference>
<protein>
    <submittedName>
        <fullName evidence="4">F-box/WD repeat-containing protein 9-like</fullName>
    </submittedName>
</protein>
<dbReference type="RefSeq" id="XP_033348550.1">
    <property type="nucleotide sequence ID" value="XM_033492659.1"/>
</dbReference>
<keyword evidence="1" id="KW-0853">WD repeat</keyword>
<dbReference type="PROSITE" id="PS50082">
    <property type="entry name" value="WD_REPEATS_2"/>
    <property type="match status" value="1"/>
</dbReference>
<reference evidence="4" key="1">
    <citation type="submission" date="2025-08" db="UniProtKB">
        <authorList>
            <consortium name="RefSeq"/>
        </authorList>
    </citation>
    <scope>IDENTIFICATION</scope>
    <source>
        <tissue evidence="4">Muscle</tissue>
    </source>
</reference>
<dbReference type="InterPro" id="IPR036047">
    <property type="entry name" value="F-box-like_dom_sf"/>
</dbReference>
<dbReference type="SMART" id="SM00320">
    <property type="entry name" value="WD40"/>
    <property type="match status" value="6"/>
</dbReference>
<dbReference type="PANTHER" id="PTHR19855:SF34">
    <property type="entry name" value="F-BOX_WD REPEAT-CONTAINING PROTEIN 9"/>
    <property type="match status" value="1"/>
</dbReference>
<evidence type="ECO:0000313" key="3">
    <source>
        <dbReference type="Proteomes" id="UP000504631"/>
    </source>
</evidence>
<feature type="repeat" description="WD" evidence="1">
    <location>
        <begin position="263"/>
        <end position="302"/>
    </location>
</feature>
<dbReference type="PANTHER" id="PTHR19855">
    <property type="entry name" value="WD40 REPEAT PROTEIN 12, 37"/>
    <property type="match status" value="1"/>
</dbReference>
<dbReference type="Pfam" id="PF12937">
    <property type="entry name" value="F-box-like"/>
    <property type="match status" value="1"/>
</dbReference>
<dbReference type="KEGG" id="bvk:117232895"/>
<dbReference type="Gene3D" id="2.130.10.10">
    <property type="entry name" value="YVTN repeat-like/Quinoprotein amine dehydrogenase"/>
    <property type="match status" value="2"/>
</dbReference>
<dbReference type="InterPro" id="IPR001810">
    <property type="entry name" value="F-box_dom"/>
</dbReference>
<proteinExistence type="predicted"/>
<dbReference type="AlphaFoldDB" id="A0A6J3K7C8"/>
<dbReference type="SUPFAM" id="SSF50978">
    <property type="entry name" value="WD40 repeat-like"/>
    <property type="match status" value="1"/>
</dbReference>
<evidence type="ECO:0000259" key="2">
    <source>
        <dbReference type="PROSITE" id="PS50181"/>
    </source>
</evidence>
<dbReference type="PROSITE" id="PS50181">
    <property type="entry name" value="FBOX"/>
    <property type="match status" value="1"/>
</dbReference>
<dbReference type="Gene3D" id="1.20.1280.50">
    <property type="match status" value="1"/>
</dbReference>
<organism evidence="3 4">
    <name type="scientific">Bombus vosnesenskii</name>
    <dbReference type="NCBI Taxonomy" id="207650"/>
    <lineage>
        <taxon>Eukaryota</taxon>
        <taxon>Metazoa</taxon>
        <taxon>Ecdysozoa</taxon>
        <taxon>Arthropoda</taxon>
        <taxon>Hexapoda</taxon>
        <taxon>Insecta</taxon>
        <taxon>Pterygota</taxon>
        <taxon>Neoptera</taxon>
        <taxon>Endopterygota</taxon>
        <taxon>Hymenoptera</taxon>
        <taxon>Apocrita</taxon>
        <taxon>Aculeata</taxon>
        <taxon>Apoidea</taxon>
        <taxon>Anthophila</taxon>
        <taxon>Apidae</taxon>
        <taxon>Bombus</taxon>
        <taxon>Pyrobombus</taxon>
    </lineage>
</organism>
<dbReference type="SUPFAM" id="SSF81383">
    <property type="entry name" value="F-box domain"/>
    <property type="match status" value="1"/>
</dbReference>
<evidence type="ECO:0000256" key="1">
    <source>
        <dbReference type="PROSITE-ProRule" id="PRU00221"/>
    </source>
</evidence>
<dbReference type="Proteomes" id="UP000504631">
    <property type="component" value="Unplaced"/>
</dbReference>
<accession>A0A6J3K7C8</accession>
<evidence type="ECO:0000313" key="4">
    <source>
        <dbReference type="RefSeq" id="XP_033348550.1"/>
    </source>
</evidence>